<keyword evidence="1" id="KW-0812">Transmembrane</keyword>
<feature type="transmembrane region" description="Helical" evidence="1">
    <location>
        <begin position="380"/>
        <end position="401"/>
    </location>
</feature>
<feature type="transmembrane region" description="Helical" evidence="1">
    <location>
        <begin position="301"/>
        <end position="319"/>
    </location>
</feature>
<feature type="transmembrane region" description="Helical" evidence="1">
    <location>
        <begin position="421"/>
        <end position="439"/>
    </location>
</feature>
<keyword evidence="1" id="KW-0472">Membrane</keyword>
<dbReference type="KEGG" id="spph:KFK14_20370"/>
<keyword evidence="3" id="KW-1185">Reference proteome</keyword>
<accession>A0A975K8C0</accession>
<gene>
    <name evidence="2" type="ORF">KFK14_20370</name>
</gene>
<keyword evidence="1" id="KW-1133">Transmembrane helix</keyword>
<dbReference type="AlphaFoldDB" id="A0A975K8C0"/>
<dbReference type="RefSeq" id="WP_212608979.1">
    <property type="nucleotide sequence ID" value="NZ_CP073910.1"/>
</dbReference>
<feature type="transmembrane region" description="Helical" evidence="1">
    <location>
        <begin position="225"/>
        <end position="244"/>
    </location>
</feature>
<dbReference type="EMBL" id="CP073910">
    <property type="protein sequence ID" value="QUT05317.1"/>
    <property type="molecule type" value="Genomic_DNA"/>
</dbReference>
<proteinExistence type="predicted"/>
<dbReference type="Proteomes" id="UP000681425">
    <property type="component" value="Chromosome"/>
</dbReference>
<sequence length="479" mass="54203">MLRDRLAELSSPPSCAILDFDETLWLRNSTEEFLHAVRPNIIAAIVLQILGQLKPWRLISRQHPEYYRDWIRIAAVLVLAPWSYFTWRRVAARMGPQYVNTVLLKAIRDARPGKIFVASYGFGFIIRPLLKAIDRDMELVASASLRRGAALRRIGKGRALTSLLGADMVKNSIVVTDNFVDRDLCMLSDHGIYIQWRDAVYRQAGLSPMLPLSYTARIKRPTERYVLHGILGYDYAVLWLAYALLSPSMIATSIAIGFYLLAFFAVYEIGYYENDRVGLAREKKPVVSAEFAELGHNFKPAWAWIFGIVLAAIGAAVQTFGQPAVTTRIGDLSGVNLFAWYWCMAMTLLIATRLTFMWFNSLTPRLRIVPMLILQVERTLGYALMLAIDVAGAVLCVSHAIGRWVPYVIYRFGGDRRDFPAHIATLVVFMVCLPMVAIIDRLPITSNFTIEFFVITTYLVARAAKDLQKYRRTMKAAAQ</sequence>
<protein>
    <recommendedName>
        <fullName evidence="4">Haloacid dehalogenase-like hydrolase</fullName>
    </recommendedName>
</protein>
<feature type="transmembrane region" description="Helical" evidence="1">
    <location>
        <begin position="339"/>
        <end position="359"/>
    </location>
</feature>
<evidence type="ECO:0000256" key="1">
    <source>
        <dbReference type="SAM" id="Phobius"/>
    </source>
</evidence>
<evidence type="ECO:0000313" key="2">
    <source>
        <dbReference type="EMBL" id="QUT05317.1"/>
    </source>
</evidence>
<organism evidence="2 3">
    <name type="scientific">Sphingobium phenoxybenzoativorans</name>
    <dbReference type="NCBI Taxonomy" id="1592790"/>
    <lineage>
        <taxon>Bacteria</taxon>
        <taxon>Pseudomonadati</taxon>
        <taxon>Pseudomonadota</taxon>
        <taxon>Alphaproteobacteria</taxon>
        <taxon>Sphingomonadales</taxon>
        <taxon>Sphingomonadaceae</taxon>
        <taxon>Sphingobium</taxon>
    </lineage>
</organism>
<feature type="transmembrane region" description="Helical" evidence="1">
    <location>
        <begin position="250"/>
        <end position="272"/>
    </location>
</feature>
<reference evidence="2" key="1">
    <citation type="submission" date="2021-04" db="EMBL/GenBank/DDBJ databases">
        <title>Isolation of p-tert-butylphenol degrading bacteria Sphingobium phenoxybenzoativorans Tas13 from active sludge.</title>
        <authorList>
            <person name="Li Y."/>
        </authorList>
    </citation>
    <scope>NUCLEOTIDE SEQUENCE</scope>
    <source>
        <strain evidence="2">Tas13</strain>
    </source>
</reference>
<name>A0A975K8C0_9SPHN</name>
<evidence type="ECO:0008006" key="4">
    <source>
        <dbReference type="Google" id="ProtNLM"/>
    </source>
</evidence>
<evidence type="ECO:0000313" key="3">
    <source>
        <dbReference type="Proteomes" id="UP000681425"/>
    </source>
</evidence>